<evidence type="ECO:0000256" key="2">
    <source>
        <dbReference type="SAM" id="Phobius"/>
    </source>
</evidence>
<dbReference type="Proteomes" id="UP001215598">
    <property type="component" value="Unassembled WGS sequence"/>
</dbReference>
<accession>A0AAD7HVZ2</accession>
<gene>
    <name evidence="3" type="ORF">B0H16DRAFT_1587957</name>
</gene>
<keyword evidence="2" id="KW-0812">Transmembrane</keyword>
<keyword evidence="4" id="KW-1185">Reference proteome</keyword>
<feature type="transmembrane region" description="Helical" evidence="2">
    <location>
        <begin position="235"/>
        <end position="257"/>
    </location>
</feature>
<feature type="compositionally biased region" description="Pro residues" evidence="1">
    <location>
        <begin position="12"/>
        <end position="25"/>
    </location>
</feature>
<reference evidence="3" key="1">
    <citation type="submission" date="2023-03" db="EMBL/GenBank/DDBJ databases">
        <title>Massive genome expansion in bonnet fungi (Mycena s.s.) driven by repeated elements and novel gene families across ecological guilds.</title>
        <authorList>
            <consortium name="Lawrence Berkeley National Laboratory"/>
            <person name="Harder C.B."/>
            <person name="Miyauchi S."/>
            <person name="Viragh M."/>
            <person name="Kuo A."/>
            <person name="Thoen E."/>
            <person name="Andreopoulos B."/>
            <person name="Lu D."/>
            <person name="Skrede I."/>
            <person name="Drula E."/>
            <person name="Henrissat B."/>
            <person name="Morin E."/>
            <person name="Kohler A."/>
            <person name="Barry K."/>
            <person name="LaButti K."/>
            <person name="Morin E."/>
            <person name="Salamov A."/>
            <person name="Lipzen A."/>
            <person name="Mereny Z."/>
            <person name="Hegedus B."/>
            <person name="Baldrian P."/>
            <person name="Stursova M."/>
            <person name="Weitz H."/>
            <person name="Taylor A."/>
            <person name="Grigoriev I.V."/>
            <person name="Nagy L.G."/>
            <person name="Martin F."/>
            <person name="Kauserud H."/>
        </authorList>
    </citation>
    <scope>NUCLEOTIDE SEQUENCE</scope>
    <source>
        <strain evidence="3">CBHHK182m</strain>
    </source>
</reference>
<keyword evidence="2" id="KW-1133">Transmembrane helix</keyword>
<keyword evidence="2" id="KW-0472">Membrane</keyword>
<evidence type="ECO:0000313" key="4">
    <source>
        <dbReference type="Proteomes" id="UP001215598"/>
    </source>
</evidence>
<feature type="region of interest" description="Disordered" evidence="1">
    <location>
        <begin position="1"/>
        <end position="48"/>
    </location>
</feature>
<proteinExistence type="predicted"/>
<organism evidence="3 4">
    <name type="scientific">Mycena metata</name>
    <dbReference type="NCBI Taxonomy" id="1033252"/>
    <lineage>
        <taxon>Eukaryota</taxon>
        <taxon>Fungi</taxon>
        <taxon>Dikarya</taxon>
        <taxon>Basidiomycota</taxon>
        <taxon>Agaricomycotina</taxon>
        <taxon>Agaricomycetes</taxon>
        <taxon>Agaricomycetidae</taxon>
        <taxon>Agaricales</taxon>
        <taxon>Marasmiineae</taxon>
        <taxon>Mycenaceae</taxon>
        <taxon>Mycena</taxon>
    </lineage>
</organism>
<protein>
    <submittedName>
        <fullName evidence="3">Uncharacterized protein</fullName>
    </submittedName>
</protein>
<feature type="transmembrane region" description="Helical" evidence="2">
    <location>
        <begin position="301"/>
        <end position="322"/>
    </location>
</feature>
<dbReference type="EMBL" id="JARKIB010000169">
    <property type="protein sequence ID" value="KAJ7728910.1"/>
    <property type="molecule type" value="Genomic_DNA"/>
</dbReference>
<dbReference type="AlphaFoldDB" id="A0AAD7HVZ2"/>
<sequence length="429" mass="46692">METGSSMTLVEPTPPTPGPAPPPKSPHYAAFFSPASSSSSPTPLESERDQLRAQVYTLEASHSALRGELDTAEAKLRAADLLANELGAELGKERFERERARVEDGGAAGVVERYMKFTQQTTSSLHAALTALRARHAATLATLQATIERMGREGEQERGVVSVFFCVSPRSFDSGLAAGGLGLIGDRGLWRRYARAAPRCRAGTIGIGCLGRYAVSFACVDALCVVGRSGVCAPFFSLVWIFACTGWVLRGVLVFAVGVSTRFVHAFIFAVWALCVSCVTAPSYPFPRVDTSAWTRRIHSFATYVLHATYTGCLGAFPFFAAYPRPDRRPPPDILILALFFPFRVPLPTTDYGLRPSLSFSLRRCCANERAGRAFLLALRTLLFLFRTPLARVVGPISPSSGLAVLRSVVWAVGLHVRDFEAWIRLRVS</sequence>
<comment type="caution">
    <text evidence="3">The sequence shown here is derived from an EMBL/GenBank/DDBJ whole genome shotgun (WGS) entry which is preliminary data.</text>
</comment>
<evidence type="ECO:0000256" key="1">
    <source>
        <dbReference type="SAM" id="MobiDB-lite"/>
    </source>
</evidence>
<feature type="compositionally biased region" description="Low complexity" evidence="1">
    <location>
        <begin position="29"/>
        <end position="41"/>
    </location>
</feature>
<evidence type="ECO:0000313" key="3">
    <source>
        <dbReference type="EMBL" id="KAJ7728910.1"/>
    </source>
</evidence>
<name>A0AAD7HVZ2_9AGAR</name>
<feature type="transmembrane region" description="Helical" evidence="2">
    <location>
        <begin position="263"/>
        <end position="281"/>
    </location>
</feature>